<dbReference type="Proteomes" id="UP001500483">
    <property type="component" value="Unassembled WGS sequence"/>
</dbReference>
<reference evidence="2" key="1">
    <citation type="journal article" date="2019" name="Int. J. Syst. Evol. Microbiol.">
        <title>The Global Catalogue of Microorganisms (GCM) 10K type strain sequencing project: providing services to taxonomists for standard genome sequencing and annotation.</title>
        <authorList>
            <consortium name="The Broad Institute Genomics Platform"/>
            <consortium name="The Broad Institute Genome Sequencing Center for Infectious Disease"/>
            <person name="Wu L."/>
            <person name="Ma J."/>
        </authorList>
    </citation>
    <scope>NUCLEOTIDE SEQUENCE [LARGE SCALE GENOMIC DNA]</scope>
    <source>
        <strain evidence="2">JCM 9687</strain>
    </source>
</reference>
<proteinExistence type="predicted"/>
<accession>A0ABP6RT06</accession>
<name>A0ABP6RT06_9PSEU</name>
<gene>
    <name evidence="1" type="ORF">GCM10020366_43400</name>
</gene>
<sequence length="168" mass="17996">MAPVAETEEQLRQWLVDTAERHGAAVVHVAADDSGAAHAFSVGAWRRFGKPEVVVIGLPRDVAQAVVDTYVARVSGGERFSPGQLYAGFLEGCPVTFERIAKRHYPEYLGSAFAVYKGADFPAVQLIVAAPDGTFPWQPDAPGGFAEYQPVLTESGAPERWTPGVDGP</sequence>
<dbReference type="RefSeq" id="WP_224956194.1">
    <property type="nucleotide sequence ID" value="NZ_BAAAYK010000038.1"/>
</dbReference>
<dbReference type="Pfam" id="PF14081">
    <property type="entry name" value="DUF4262"/>
    <property type="match status" value="1"/>
</dbReference>
<evidence type="ECO:0000313" key="1">
    <source>
        <dbReference type="EMBL" id="GAA3361032.1"/>
    </source>
</evidence>
<dbReference type="EMBL" id="BAAAYK010000038">
    <property type="protein sequence ID" value="GAA3361032.1"/>
    <property type="molecule type" value="Genomic_DNA"/>
</dbReference>
<protein>
    <submittedName>
        <fullName evidence="1">DUF4262 domain-containing protein</fullName>
    </submittedName>
</protein>
<organism evidence="1 2">
    <name type="scientific">Saccharopolyspora gregorii</name>
    <dbReference type="NCBI Taxonomy" id="33914"/>
    <lineage>
        <taxon>Bacteria</taxon>
        <taxon>Bacillati</taxon>
        <taxon>Actinomycetota</taxon>
        <taxon>Actinomycetes</taxon>
        <taxon>Pseudonocardiales</taxon>
        <taxon>Pseudonocardiaceae</taxon>
        <taxon>Saccharopolyspora</taxon>
    </lineage>
</organism>
<evidence type="ECO:0000313" key="2">
    <source>
        <dbReference type="Proteomes" id="UP001500483"/>
    </source>
</evidence>
<keyword evidence="2" id="KW-1185">Reference proteome</keyword>
<dbReference type="InterPro" id="IPR025358">
    <property type="entry name" value="DUF4262"/>
</dbReference>
<comment type="caution">
    <text evidence="1">The sequence shown here is derived from an EMBL/GenBank/DDBJ whole genome shotgun (WGS) entry which is preliminary data.</text>
</comment>